<reference evidence="6 7" key="1">
    <citation type="submission" date="2007-03" db="EMBL/GenBank/DDBJ databases">
        <title>Complete sequence of chromosome of Methanococcus maripaludis C5.</title>
        <authorList>
            <consortium name="US DOE Joint Genome Institute"/>
            <person name="Copeland A."/>
            <person name="Lucas S."/>
            <person name="Lapidus A."/>
            <person name="Barry K."/>
            <person name="Glavina del Rio T."/>
            <person name="Dalin E."/>
            <person name="Tice H."/>
            <person name="Pitluck S."/>
            <person name="Chertkov O."/>
            <person name="Brettin T."/>
            <person name="Bruce D."/>
            <person name="Han C."/>
            <person name="Detter J.C."/>
            <person name="Schmutz J."/>
            <person name="Larimer F."/>
            <person name="Land M."/>
            <person name="Hauser L."/>
            <person name="Kyrpides N."/>
            <person name="Mikhailova N."/>
            <person name="Sieprawska-Lupa M."/>
            <person name="Whitman W.B."/>
            <person name="Richardson P."/>
        </authorList>
    </citation>
    <scope>NUCLEOTIDE SEQUENCE [LARGE SCALE GENOMIC DNA]</scope>
    <source>
        <strain evidence="7">C5 / ATCC BAA-1333</strain>
    </source>
</reference>
<dbReference type="GO" id="GO:0097588">
    <property type="term" value="P:archaeal or bacterial-type flagellum-dependent cell motility"/>
    <property type="evidence" value="ECO:0007669"/>
    <property type="project" value="InterPro"/>
</dbReference>
<accession>A4G0Q3</accession>
<evidence type="ECO:0000256" key="5">
    <source>
        <dbReference type="SAM" id="Phobius"/>
    </source>
</evidence>
<dbReference type="Pfam" id="PF01917">
    <property type="entry name" value="Flagellin_arch-type"/>
    <property type="match status" value="1"/>
</dbReference>
<dbReference type="EMBL" id="CP000609">
    <property type="protein sequence ID" value="ABO36037.1"/>
    <property type="molecule type" value="Genomic_DNA"/>
</dbReference>
<proteinExistence type="inferred from homology"/>
<feature type="transmembrane region" description="Helical" evidence="5">
    <location>
        <begin position="12"/>
        <end position="37"/>
    </location>
</feature>
<dbReference type="Proteomes" id="UP000000253">
    <property type="component" value="Chromosome"/>
</dbReference>
<evidence type="ECO:0000256" key="4">
    <source>
        <dbReference type="RuleBase" id="RU361282"/>
    </source>
</evidence>
<dbReference type="KEGG" id="mmq:MmarC5_1740"/>
<dbReference type="GO" id="GO:0097589">
    <property type="term" value="C:archaeal-type flagellum"/>
    <property type="evidence" value="ECO:0007669"/>
    <property type="project" value="UniProtKB-SubCell"/>
</dbReference>
<organism evidence="6 7">
    <name type="scientific">Methanococcus maripaludis (strain C5 / ATCC BAA-1333)</name>
    <dbReference type="NCBI Taxonomy" id="402880"/>
    <lineage>
        <taxon>Archaea</taxon>
        <taxon>Methanobacteriati</taxon>
        <taxon>Methanobacteriota</taxon>
        <taxon>Methanomada group</taxon>
        <taxon>Methanococci</taxon>
        <taxon>Methanococcales</taxon>
        <taxon>Methanococcaceae</taxon>
        <taxon>Methanococcus</taxon>
    </lineage>
</organism>
<comment type="function">
    <text evidence="4">Flagellin is the subunit protein which polymerizes to form the filaments of archaeal flagella.</text>
</comment>
<protein>
    <recommendedName>
        <fullName evidence="4">Flagellin</fullName>
    </recommendedName>
</protein>
<keyword evidence="6" id="KW-0282">Flagellum</keyword>
<gene>
    <name evidence="6" type="ordered locus">MmarC5_1740</name>
</gene>
<keyword evidence="5" id="KW-0472">Membrane</keyword>
<dbReference type="PANTHER" id="PTHR35903:SF1">
    <property type="entry name" value="FLAGELLIN B1"/>
    <property type="match status" value="1"/>
</dbReference>
<evidence type="ECO:0000256" key="1">
    <source>
        <dbReference type="ARBA" id="ARBA00004618"/>
    </source>
</evidence>
<dbReference type="InterPro" id="IPR002774">
    <property type="entry name" value="Flagellin_arc-type"/>
</dbReference>
<dbReference type="eggNOG" id="arCOG01829">
    <property type="taxonomic scope" value="Archaea"/>
</dbReference>
<dbReference type="OrthoDB" id="102632at2157"/>
<keyword evidence="5" id="KW-0812">Transmembrane</keyword>
<evidence type="ECO:0000313" key="7">
    <source>
        <dbReference type="Proteomes" id="UP000000253"/>
    </source>
</evidence>
<dbReference type="NCBIfam" id="NF006325">
    <property type="entry name" value="PRK08541.1"/>
    <property type="match status" value="1"/>
</dbReference>
<keyword evidence="6" id="KW-0966">Cell projection</keyword>
<dbReference type="RefSeq" id="WP_011869483.1">
    <property type="nucleotide sequence ID" value="NC_009135.1"/>
</dbReference>
<sequence>MKITEFMKNKKGASGIGTLIVFIAMVLVAAVAASVLINTSGFLQQKASTAGKESTDQVASGLQIIQVTGKHDNTHITRLAIYVTPNAGSAPIDLKQCVLSISDGTTKTVTKSNATVSYQDLSTGGNIYNASGSIWANLTDTTKFGVVEIQDADGSCSKTTPVLNKGDIVAIVIDELTLDTRTDIAGSIQPEFGAPGVISFTTPATYISTQSVVQLQ</sequence>
<dbReference type="GeneID" id="4927995"/>
<evidence type="ECO:0000256" key="3">
    <source>
        <dbReference type="ARBA" id="ARBA00022440"/>
    </source>
</evidence>
<dbReference type="HOGENOM" id="CLU_051124_0_1_2"/>
<dbReference type="GO" id="GO:0005198">
    <property type="term" value="F:structural molecule activity"/>
    <property type="evidence" value="ECO:0007669"/>
    <property type="project" value="InterPro"/>
</dbReference>
<comment type="similarity">
    <text evidence="2 4">Belongs to the archaeal flagellin family.</text>
</comment>
<evidence type="ECO:0000256" key="2">
    <source>
        <dbReference type="ARBA" id="ARBA00010256"/>
    </source>
</evidence>
<dbReference type="NCBIfam" id="TIGR02537">
    <property type="entry name" value="arch_flag_Nterm"/>
    <property type="match status" value="1"/>
</dbReference>
<dbReference type="PANTHER" id="PTHR35903">
    <property type="entry name" value="FLAGELLIN B1"/>
    <property type="match status" value="1"/>
</dbReference>
<keyword evidence="5" id="KW-1133">Transmembrane helix</keyword>
<dbReference type="STRING" id="402880.MmarC5_1740"/>
<keyword evidence="3 4" id="KW-0974">Archaeal flagellum</keyword>
<keyword evidence="6" id="KW-0969">Cilium</keyword>
<dbReference type="InterPro" id="IPR013373">
    <property type="entry name" value="Flagellin/pilin_N_arc"/>
</dbReference>
<name>A4G0Q3_METM5</name>
<evidence type="ECO:0000313" key="6">
    <source>
        <dbReference type="EMBL" id="ABO36037.1"/>
    </source>
</evidence>
<dbReference type="AlphaFoldDB" id="A4G0Q3"/>
<comment type="subcellular location">
    <subcellularLocation>
        <location evidence="1 4">Archaeal flagellum</location>
    </subcellularLocation>
</comment>